<feature type="transmembrane region" description="Helical" evidence="1">
    <location>
        <begin position="1242"/>
        <end position="1262"/>
    </location>
</feature>
<reference evidence="2" key="2">
    <citation type="submission" date="2021-05" db="EMBL/GenBank/DDBJ databases">
        <authorList>
            <person name="Pain A."/>
        </authorList>
    </citation>
    <scope>NUCLEOTIDE SEQUENCE</scope>
    <source>
        <strain evidence="2">1802A</strain>
    </source>
</reference>
<keyword evidence="1" id="KW-0472">Membrane</keyword>
<keyword evidence="1" id="KW-0812">Transmembrane</keyword>
<comment type="caution">
    <text evidence="2">The sequence shown here is derived from an EMBL/GenBank/DDBJ whole genome shotgun (WGS) entry which is preliminary data.</text>
</comment>
<dbReference type="Proteomes" id="UP001195914">
    <property type="component" value="Unassembled WGS sequence"/>
</dbReference>
<name>A0AAD9GHI4_BABDI</name>
<evidence type="ECO:0000313" key="3">
    <source>
        <dbReference type="Proteomes" id="UP001195914"/>
    </source>
</evidence>
<protein>
    <submittedName>
        <fullName evidence="2">Variant erythrocyte surface antigen-1 family protein</fullName>
    </submittedName>
</protein>
<evidence type="ECO:0000256" key="1">
    <source>
        <dbReference type="SAM" id="Phobius"/>
    </source>
</evidence>
<keyword evidence="3" id="KW-1185">Reference proteome</keyword>
<proteinExistence type="predicted"/>
<organism evidence="2 3">
    <name type="scientific">Babesia divergens</name>
    <dbReference type="NCBI Taxonomy" id="32595"/>
    <lineage>
        <taxon>Eukaryota</taxon>
        <taxon>Sar</taxon>
        <taxon>Alveolata</taxon>
        <taxon>Apicomplexa</taxon>
        <taxon>Aconoidasida</taxon>
        <taxon>Piroplasmida</taxon>
        <taxon>Babesiidae</taxon>
        <taxon>Babesia</taxon>
    </lineage>
</organism>
<dbReference type="EMBL" id="JAHBMH010000024">
    <property type="protein sequence ID" value="KAK1938564.1"/>
    <property type="molecule type" value="Genomic_DNA"/>
</dbReference>
<sequence length="1303" mass="143491">MAAAITASDLLRCPKNLKECIDWVLRATERDLKGQNDNIDNLKNALKAVLPSFDVNYNALTQLVQGLCLFMGYPSCLCKPKKSVEESLERISGELNEELNFYKCSSITNPKLNLNCLSCKSDVVCKCCVLDCISKVQKSSCKCVLGSTNNCSCSKDDATKRCCKDLLEKLKASLSLLNLKADMETLCKCTDDCCNDGVCNKGGSLSCKVCPNSNATSDYNLTGLGLLRPSPIRLAGKLNDFFGGKSSFEDPSGCSCKCGSGSPPNKSCCCLACPGNCSQACSDSCRKSSCAQASGTCPRKKFCQTINDFKVASDAGVMKCCNKGKSCHCHLSSGQGFSGCCTDKKKVKCMILRLVKFFCGLKFDTSSGKFFKSCCELLCVKKTCEFLWKFYGKRNLGECKDCKDPKKGVKCKGSSGGQCCNGDFSKCIDPKCCSGCNECREIKEAKKFYHELETLRFAGPCGQDLYRVLKDFLECCGRLHGSLQYVENKLKGLTCCQVQKNGSPCDCCSSVTSSSTGKCQGCKDLLKDSKLMSILLSEFSSSYSSASASWPDCKSKSGSCCSPSCPSSCSGSYQCPPQGCCENCPKRLCAKIFLGMLPALYFGLKIVFNRSKYDSEFPDWYQKKFYNILVPASVRDAPDLKKFLDAWGFGSVLNPSIQAMVLPGLLENLFSSESSGNFDKIYDLVSKNYFVPSQSHSNSKPPKTVREILLWLYGLRFTSGFSSLVSRCKSLCSPFGNSFNSDAFCYYLHVSCFLLPASFISVIQDSSSHVTTFFSEVESLDFSYPEDPFELLEMLCEYVRKIYIPFHFLSTQCGYPGPLGGWSHCYFGSQCKVEPLPSASTPGSPCCSTSGSNPGQGYLCTWSSSGYNPNPDVHGKHCAEGGGTCINASSGSTSTCISSSHNKPKIGGSAKVCVSCPHPLMRFLCDSDSLFKTPQDFLRLDFSQSPPAILEVSKDYFKMGFETQNLSSTAKSGHDLHRVIDVFCDDGFYPLTRLLEFCLYISLRPPETFLEILTFFRELWYSNFLKALAEYASGEPGRPSGQDLTKAVKDFYVSDNSHPTDPSKSHSANLFSLTNCDGPKGSNGSPVTCGRYLFYLYNVDGVFIPEFCAMYISWVCHLGLKLPSVFQDFHEEAQKKFSKCCLSSSPSPCQNIVSCPCVLPFLYKYGFAFMSPGNLSCMYGDGRSRHPTGQGQHQEGKDGCTKKSCQDFLEQLKKVLKPSDSVPLQNLLKAIEAFLWSIRFPFFFGFLYVWFFVLSYFCYVILIKLDTVHTGSHLHLPRSFKILPSTLFSDASSKLKDLSYFTL</sequence>
<keyword evidence="1" id="KW-1133">Transmembrane helix</keyword>
<reference evidence="2" key="1">
    <citation type="journal article" date="2014" name="Nucleic Acids Res.">
        <title>The evolutionary dynamics of variant antigen genes in Babesia reveal a history of genomic innovation underlying host-parasite interaction.</title>
        <authorList>
            <person name="Jackson A.P."/>
            <person name="Otto T.D."/>
            <person name="Darby A."/>
            <person name="Ramaprasad A."/>
            <person name="Xia D."/>
            <person name="Echaide I.E."/>
            <person name="Farber M."/>
            <person name="Gahlot S."/>
            <person name="Gamble J."/>
            <person name="Gupta D."/>
            <person name="Gupta Y."/>
            <person name="Jackson L."/>
            <person name="Malandrin L."/>
            <person name="Malas T.B."/>
            <person name="Moussa E."/>
            <person name="Nair M."/>
            <person name="Reid A.J."/>
            <person name="Sanders M."/>
            <person name="Sharma J."/>
            <person name="Tracey A."/>
            <person name="Quail M.A."/>
            <person name="Weir W."/>
            <person name="Wastling J.M."/>
            <person name="Hall N."/>
            <person name="Willadsen P."/>
            <person name="Lingelbach K."/>
            <person name="Shiels B."/>
            <person name="Tait A."/>
            <person name="Berriman M."/>
            <person name="Allred D.R."/>
            <person name="Pain A."/>
        </authorList>
    </citation>
    <scope>NUCLEOTIDE SEQUENCE</scope>
    <source>
        <strain evidence="2">1802A</strain>
    </source>
</reference>
<accession>A0AAD9GHI4</accession>
<gene>
    <name evidence="2" type="ORF">X943_002294</name>
</gene>
<evidence type="ECO:0000313" key="2">
    <source>
        <dbReference type="EMBL" id="KAK1938564.1"/>
    </source>
</evidence>